<dbReference type="GO" id="GO:0005886">
    <property type="term" value="C:plasma membrane"/>
    <property type="evidence" value="ECO:0007669"/>
    <property type="project" value="UniProtKB-SubCell"/>
</dbReference>
<feature type="transmembrane region" description="Helical" evidence="7">
    <location>
        <begin position="220"/>
        <end position="237"/>
    </location>
</feature>
<keyword evidence="4 7" id="KW-0812">Transmembrane</keyword>
<feature type="transmembrane region" description="Helical" evidence="7">
    <location>
        <begin position="285"/>
        <end position="304"/>
    </location>
</feature>
<dbReference type="OrthoDB" id="9810469at2"/>
<feature type="transmembrane region" description="Helical" evidence="7">
    <location>
        <begin position="310"/>
        <end position="331"/>
    </location>
</feature>
<sequence>MKKRIMYVDYLKIFAIFGVVMSHSLTQILQENVHSFKWNVGNIILQTVSPAVGIFFMVSGALILSSERTNSIGYLFKHRLVKVGVPFLIWSAATIAFSYRVDGHITFMIWLKKLLLIYNQFPSPAFWFMYPLIFFYLISPLVKVFVDHASNKVIDYIIWLWLITNLLLPDIAAMLPQQIALYFTNIPNSNLVLMGQTFGYFLLGYRLHKLPFEKNDWSKHFIFSLILLVLIVIINYFNTVYQLNIQIIGYTSLLTLLMTMEVYLTVKNWSHFHDLSDKVNHTATTVAGLCFGIYLSHGIVMQAVEQYLHIGSFWLVFLLTSVICIVLTYIISKIPKVGYYVIGVEN</sequence>
<dbReference type="GO" id="GO:0016413">
    <property type="term" value="F:O-acetyltransferase activity"/>
    <property type="evidence" value="ECO:0007669"/>
    <property type="project" value="TreeGrafter"/>
</dbReference>
<dbReference type="RefSeq" id="WP_153383981.1">
    <property type="nucleotide sequence ID" value="NZ_VDFM01000021.1"/>
</dbReference>
<dbReference type="EMBL" id="VDFM01000021">
    <property type="protein sequence ID" value="MQS53537.1"/>
    <property type="molecule type" value="Genomic_DNA"/>
</dbReference>
<keyword evidence="6 7" id="KW-0472">Membrane</keyword>
<feature type="transmembrane region" description="Helical" evidence="7">
    <location>
        <begin position="158"/>
        <end position="179"/>
    </location>
</feature>
<comment type="similarity">
    <text evidence="2">Belongs to the acyltransferase 3 family.</text>
</comment>
<evidence type="ECO:0000256" key="7">
    <source>
        <dbReference type="SAM" id="Phobius"/>
    </source>
</evidence>
<dbReference type="PANTHER" id="PTHR40074">
    <property type="entry name" value="O-ACETYLTRANSFERASE WECH"/>
    <property type="match status" value="1"/>
</dbReference>
<evidence type="ECO:0000256" key="1">
    <source>
        <dbReference type="ARBA" id="ARBA00004651"/>
    </source>
</evidence>
<feature type="transmembrane region" description="Helical" evidence="7">
    <location>
        <begin position="43"/>
        <end position="64"/>
    </location>
</feature>
<evidence type="ECO:0000256" key="6">
    <source>
        <dbReference type="ARBA" id="ARBA00023136"/>
    </source>
</evidence>
<keyword evidence="9" id="KW-0808">Transferase</keyword>
<comment type="caution">
    <text evidence="9">The sequence shown here is derived from an EMBL/GenBank/DDBJ whole genome shotgun (WGS) entry which is preliminary data.</text>
</comment>
<evidence type="ECO:0000313" key="9">
    <source>
        <dbReference type="EMBL" id="MQS53537.1"/>
    </source>
</evidence>
<name>A0A5P0ZLJ1_9LACO</name>
<evidence type="ECO:0000256" key="3">
    <source>
        <dbReference type="ARBA" id="ARBA00022475"/>
    </source>
</evidence>
<keyword evidence="3" id="KW-1003">Cell membrane</keyword>
<feature type="transmembrane region" description="Helical" evidence="7">
    <location>
        <begin position="125"/>
        <end position="146"/>
    </location>
</feature>
<comment type="subcellular location">
    <subcellularLocation>
        <location evidence="1">Cell membrane</location>
        <topology evidence="1">Multi-pass membrane protein</topology>
    </subcellularLocation>
</comment>
<protein>
    <submittedName>
        <fullName evidence="9">Acyltransferase</fullName>
    </submittedName>
</protein>
<dbReference type="PANTHER" id="PTHR40074:SF2">
    <property type="entry name" value="O-ACETYLTRANSFERASE WECH"/>
    <property type="match status" value="1"/>
</dbReference>
<keyword evidence="5 7" id="KW-1133">Transmembrane helix</keyword>
<gene>
    <name evidence="9" type="ORF">FHL02_10940</name>
</gene>
<feature type="transmembrane region" description="Helical" evidence="7">
    <location>
        <begin position="7"/>
        <end position="23"/>
    </location>
</feature>
<evidence type="ECO:0000256" key="5">
    <source>
        <dbReference type="ARBA" id="ARBA00022989"/>
    </source>
</evidence>
<organism evidence="9 10">
    <name type="scientific">Companilactobacillus mishanensis</name>
    <dbReference type="NCBI Taxonomy" id="2486008"/>
    <lineage>
        <taxon>Bacteria</taxon>
        <taxon>Bacillati</taxon>
        <taxon>Bacillota</taxon>
        <taxon>Bacilli</taxon>
        <taxon>Lactobacillales</taxon>
        <taxon>Lactobacillaceae</taxon>
        <taxon>Companilactobacillus</taxon>
    </lineage>
</organism>
<evidence type="ECO:0000313" key="10">
    <source>
        <dbReference type="Proteomes" id="UP000380386"/>
    </source>
</evidence>
<dbReference type="GO" id="GO:0009246">
    <property type="term" value="P:enterobacterial common antigen biosynthetic process"/>
    <property type="evidence" value="ECO:0007669"/>
    <property type="project" value="TreeGrafter"/>
</dbReference>
<dbReference type="InterPro" id="IPR002656">
    <property type="entry name" value="Acyl_transf_3_dom"/>
</dbReference>
<feature type="transmembrane region" description="Helical" evidence="7">
    <location>
        <begin position="85"/>
        <end position="105"/>
    </location>
</feature>
<dbReference type="Proteomes" id="UP000380386">
    <property type="component" value="Unassembled WGS sequence"/>
</dbReference>
<reference evidence="9 10" key="1">
    <citation type="journal article" date="2019" name="Syst. Appl. Microbiol.">
        <title>Polyphasic characterization of two novel Lactobacillus spp. isolated from blown salami packages: Description of Lactobacillus halodurans sp. nov. and Lactobacillus salsicarnum sp. nov.</title>
        <authorList>
            <person name="Schuster J.A."/>
            <person name="Klingl A."/>
            <person name="Vogel R.F."/>
            <person name="Ehrmann M.A."/>
        </authorList>
    </citation>
    <scope>NUCLEOTIDE SEQUENCE [LARGE SCALE GENOMIC DNA]</scope>
    <source>
        <strain evidence="9 10">TMW 1.2118</strain>
    </source>
</reference>
<accession>A0A5P0ZLJ1</accession>
<evidence type="ECO:0000259" key="8">
    <source>
        <dbReference type="Pfam" id="PF01757"/>
    </source>
</evidence>
<dbReference type="AlphaFoldDB" id="A0A5P0ZLJ1"/>
<feature type="transmembrane region" description="Helical" evidence="7">
    <location>
        <begin position="243"/>
        <end position="264"/>
    </location>
</feature>
<proteinExistence type="inferred from homology"/>
<keyword evidence="9" id="KW-0012">Acyltransferase</keyword>
<feature type="domain" description="Acyltransferase 3" evidence="8">
    <location>
        <begin position="7"/>
        <end position="332"/>
    </location>
</feature>
<dbReference type="Pfam" id="PF01757">
    <property type="entry name" value="Acyl_transf_3"/>
    <property type="match status" value="1"/>
</dbReference>
<evidence type="ECO:0000256" key="2">
    <source>
        <dbReference type="ARBA" id="ARBA00007400"/>
    </source>
</evidence>
<evidence type="ECO:0000256" key="4">
    <source>
        <dbReference type="ARBA" id="ARBA00022692"/>
    </source>
</evidence>